<evidence type="ECO:0000313" key="4">
    <source>
        <dbReference type="EMBL" id="MST96558.1"/>
    </source>
</evidence>
<dbReference type="GO" id="GO:0004553">
    <property type="term" value="F:hydrolase activity, hydrolyzing O-glycosyl compounds"/>
    <property type="evidence" value="ECO:0007669"/>
    <property type="project" value="TreeGrafter"/>
</dbReference>
<dbReference type="AlphaFoldDB" id="A0A844G1W5"/>
<dbReference type="PANTHER" id="PTHR12631:SF10">
    <property type="entry name" value="BETA-XYLOSIDASE-LIKE PROTEIN-RELATED"/>
    <property type="match status" value="1"/>
</dbReference>
<gene>
    <name evidence="4" type="ORF">FYJ85_05800</name>
</gene>
<protein>
    <recommendedName>
        <fullName evidence="3">Asl1-like glycosyl hydrolase catalytic domain-containing protein</fullName>
    </recommendedName>
</protein>
<dbReference type="Pfam" id="PF11790">
    <property type="entry name" value="Glyco_hydro_cc"/>
    <property type="match status" value="1"/>
</dbReference>
<feature type="domain" description="Asl1-like glycosyl hydrolase catalytic" evidence="3">
    <location>
        <begin position="398"/>
        <end position="508"/>
    </location>
</feature>
<keyword evidence="2" id="KW-0732">Signal</keyword>
<dbReference type="InterPro" id="IPR017853">
    <property type="entry name" value="GH"/>
</dbReference>
<dbReference type="InterPro" id="IPR051923">
    <property type="entry name" value="Glycosyl_Hydrolase_39"/>
</dbReference>
<dbReference type="SUPFAM" id="SSF51445">
    <property type="entry name" value="(Trans)glycosidases"/>
    <property type="match status" value="1"/>
</dbReference>
<sequence length="966" mass="104786">MKLTISILLLAAFAVLLRADSPAVQPWSAGLNRAGRFRPNTSGRMSVEYDREAKAVRCSAERNGAADFWVYPQIDLKASESFAHAGKLRFEIQADAATVRDGINCAFVQISPGAEIPFPVPGTEWRTVEVDLSGRTLDKAKVLRIGINPKGDRAVFRLRNIQVEVPAAFAAKIAASPVPVASAVEAAAPGTVFHVGQPVELRLKEGVCLPETYEITSIDGETVASGSWPESGALTLPNPGIGYYALTLAGNGVDWQGRRTFAVVADPASYRRNPQSFFSVDSAQSWLAAPDYTGPLLSGDAYETVSELCRLGGFGSVRERISWGQCEPRPGEYAWGKYAVNAKLLAERGIGIASTFHDAPARTRTVSRKLPDDLLALYRFSEALAREFEGKIGAWEFWNEPDGGFASESAWDFAAAQKAAYLGFKAGAPSVKVMQGGFCLHPLIPYYQTFFDNDAAGYFDILSFHTYRPVANYPVMVRDIRDMLARNGAAGKPLWFTESGTDSEGNGEEASPVPGLRAHSPQQELMVAEFIPKSALTLQAAGVDRNFFFVLPPVNERGGAKVWGLLRRDYTVEPGFLAIAALNRVLGNAVCLGSLDPAPSVRGVLYRRPDGEKTLAFWAVSPRDGEAKAATPPGTISIPVRSGSCTVTDIWGRSKQQESRDGRLELPVSAMTAYVTGDLALEPSVPVPPKGESSAAFAERELAVVLKADLSNDFRLLPGKNAADLPGKSGRLTLHVFNLSGRTKNGRIAVKGGTLTGLPERVEIPPFASVSFEAEYTPAYSDGAFESALEFGGVFDGREITRLTVPLICSSRLAEVGVELEIPTDPARWRSNAGGAMTIGYDRAERAVEFKVRFEPQDGRWIYPELPLELPRESLAGAAGISYEICAVADKPGYDLSYLMAVTEDEAGRKNDVHLRTEPPAEKWGTRFVPLDGVALERVRTLRIGFNPKGAEVTYWIRNVKIVRRP</sequence>
<comment type="caution">
    <text evidence="4">The sequence shown here is derived from an EMBL/GenBank/DDBJ whole genome shotgun (WGS) entry which is preliminary data.</text>
</comment>
<dbReference type="InterPro" id="IPR024655">
    <property type="entry name" value="Asl1_glyco_hydro_catalytic"/>
</dbReference>
<dbReference type="Gene3D" id="3.20.20.80">
    <property type="entry name" value="Glycosidases"/>
    <property type="match status" value="1"/>
</dbReference>
<proteinExistence type="predicted"/>
<accession>A0A844G1W5</accession>
<name>A0A844G1W5_9BACT</name>
<dbReference type="RefSeq" id="WP_154417260.1">
    <property type="nucleotide sequence ID" value="NZ_VUNS01000004.1"/>
</dbReference>
<evidence type="ECO:0000256" key="1">
    <source>
        <dbReference type="SAM" id="MobiDB-lite"/>
    </source>
</evidence>
<dbReference type="EMBL" id="VUNS01000004">
    <property type="protein sequence ID" value="MST96558.1"/>
    <property type="molecule type" value="Genomic_DNA"/>
</dbReference>
<keyword evidence="5" id="KW-1185">Reference proteome</keyword>
<evidence type="ECO:0000259" key="3">
    <source>
        <dbReference type="Pfam" id="PF11790"/>
    </source>
</evidence>
<dbReference type="Proteomes" id="UP000435649">
    <property type="component" value="Unassembled WGS sequence"/>
</dbReference>
<feature type="signal peptide" evidence="2">
    <location>
        <begin position="1"/>
        <end position="19"/>
    </location>
</feature>
<evidence type="ECO:0000256" key="2">
    <source>
        <dbReference type="SAM" id="SignalP"/>
    </source>
</evidence>
<feature type="region of interest" description="Disordered" evidence="1">
    <location>
        <begin position="496"/>
        <end position="516"/>
    </location>
</feature>
<feature type="chain" id="PRO_5032312075" description="Asl1-like glycosyl hydrolase catalytic domain-containing protein" evidence="2">
    <location>
        <begin position="20"/>
        <end position="966"/>
    </location>
</feature>
<organism evidence="4 5">
    <name type="scientific">Victivallis lenta</name>
    <dbReference type="NCBI Taxonomy" id="2606640"/>
    <lineage>
        <taxon>Bacteria</taxon>
        <taxon>Pseudomonadati</taxon>
        <taxon>Lentisphaerota</taxon>
        <taxon>Lentisphaeria</taxon>
        <taxon>Victivallales</taxon>
        <taxon>Victivallaceae</taxon>
        <taxon>Victivallis</taxon>
    </lineage>
</organism>
<reference evidence="4 5" key="1">
    <citation type="submission" date="2019-08" db="EMBL/GenBank/DDBJ databases">
        <title>In-depth cultivation of the pig gut microbiome towards novel bacterial diversity and tailored functional studies.</title>
        <authorList>
            <person name="Wylensek D."/>
            <person name="Hitch T.C.A."/>
            <person name="Clavel T."/>
        </authorList>
    </citation>
    <scope>NUCLEOTIDE SEQUENCE [LARGE SCALE GENOMIC DNA]</scope>
    <source>
        <strain evidence="4 5">BBE-744-WT-12</strain>
    </source>
</reference>
<dbReference type="PANTHER" id="PTHR12631">
    <property type="entry name" value="ALPHA-L-IDURONIDASE"/>
    <property type="match status" value="1"/>
</dbReference>
<evidence type="ECO:0000313" key="5">
    <source>
        <dbReference type="Proteomes" id="UP000435649"/>
    </source>
</evidence>